<dbReference type="AlphaFoldDB" id="A0AAN8KHE7"/>
<name>A0AAN8KHE7_9TELE</name>
<gene>
    <name evidence="2" type="ORF">J4Q44_G00382990</name>
</gene>
<dbReference type="SUPFAM" id="SSF53098">
    <property type="entry name" value="Ribonuclease H-like"/>
    <property type="match status" value="1"/>
</dbReference>
<dbReference type="GO" id="GO:0046983">
    <property type="term" value="F:protein dimerization activity"/>
    <property type="evidence" value="ECO:0007669"/>
    <property type="project" value="InterPro"/>
</dbReference>
<organism evidence="2 3">
    <name type="scientific">Coregonus suidteri</name>
    <dbReference type="NCBI Taxonomy" id="861788"/>
    <lineage>
        <taxon>Eukaryota</taxon>
        <taxon>Metazoa</taxon>
        <taxon>Chordata</taxon>
        <taxon>Craniata</taxon>
        <taxon>Vertebrata</taxon>
        <taxon>Euteleostomi</taxon>
        <taxon>Actinopterygii</taxon>
        <taxon>Neopterygii</taxon>
        <taxon>Teleostei</taxon>
        <taxon>Protacanthopterygii</taxon>
        <taxon>Salmoniformes</taxon>
        <taxon>Salmonidae</taxon>
        <taxon>Coregoninae</taxon>
        <taxon>Coregonus</taxon>
    </lineage>
</organism>
<protein>
    <recommendedName>
        <fullName evidence="1">HAT C-terminal dimerisation domain-containing protein</fullName>
    </recommendedName>
</protein>
<reference evidence="2 3" key="1">
    <citation type="submission" date="2021-04" db="EMBL/GenBank/DDBJ databases">
        <authorList>
            <person name="De Guttry C."/>
            <person name="Zahm M."/>
            <person name="Klopp C."/>
            <person name="Cabau C."/>
            <person name="Louis A."/>
            <person name="Berthelot C."/>
            <person name="Parey E."/>
            <person name="Roest Crollius H."/>
            <person name="Montfort J."/>
            <person name="Robinson-Rechavi M."/>
            <person name="Bucao C."/>
            <person name="Bouchez O."/>
            <person name="Gislard M."/>
            <person name="Lluch J."/>
            <person name="Milhes M."/>
            <person name="Lampietro C."/>
            <person name="Lopez Roques C."/>
            <person name="Donnadieu C."/>
            <person name="Braasch I."/>
            <person name="Desvignes T."/>
            <person name="Postlethwait J."/>
            <person name="Bobe J."/>
            <person name="Wedekind C."/>
            <person name="Guiguen Y."/>
        </authorList>
    </citation>
    <scope>NUCLEOTIDE SEQUENCE [LARGE SCALE GENOMIC DNA]</scope>
    <source>
        <strain evidence="2">Cs_M1</strain>
        <tissue evidence="2">Blood</tissue>
    </source>
</reference>
<evidence type="ECO:0000313" key="3">
    <source>
        <dbReference type="Proteomes" id="UP001356427"/>
    </source>
</evidence>
<dbReference type="PANTHER" id="PTHR46880:SF5">
    <property type="entry name" value="DUF4371 DOMAIN-CONTAINING PROTEIN"/>
    <property type="match status" value="1"/>
</dbReference>
<keyword evidence="3" id="KW-1185">Reference proteome</keyword>
<proteinExistence type="predicted"/>
<dbReference type="PANTHER" id="PTHR46880">
    <property type="entry name" value="RAS-ASSOCIATING DOMAIN-CONTAINING PROTEIN"/>
    <property type="match status" value="1"/>
</dbReference>
<evidence type="ECO:0000313" key="2">
    <source>
        <dbReference type="EMBL" id="KAK6291533.1"/>
    </source>
</evidence>
<feature type="non-terminal residue" evidence="2">
    <location>
        <position position="75"/>
    </location>
</feature>
<feature type="domain" description="HAT C-terminal dimerisation" evidence="1">
    <location>
        <begin position="9"/>
        <end position="67"/>
    </location>
</feature>
<accession>A0AAN8KHE7</accession>
<dbReference type="Pfam" id="PF05699">
    <property type="entry name" value="Dimer_Tnp_hAT"/>
    <property type="match status" value="1"/>
</dbReference>
<comment type="caution">
    <text evidence="2">The sequence shown here is derived from an EMBL/GenBank/DDBJ whole genome shotgun (WGS) entry which is preliminary data.</text>
</comment>
<dbReference type="EMBL" id="JAGTTL010000040">
    <property type="protein sequence ID" value="KAK6291533.1"/>
    <property type="molecule type" value="Genomic_DNA"/>
</dbReference>
<dbReference type="InterPro" id="IPR008906">
    <property type="entry name" value="HATC_C_dom"/>
</dbReference>
<sequence>MQRPSSVVEIALFIQPYKEVFFHLFKLCRIAISIPVSTASCEQSFSALKLVKTYLRSTMSDERLSNLGVLRFESR</sequence>
<dbReference type="InterPro" id="IPR012337">
    <property type="entry name" value="RNaseH-like_sf"/>
</dbReference>
<evidence type="ECO:0000259" key="1">
    <source>
        <dbReference type="Pfam" id="PF05699"/>
    </source>
</evidence>
<dbReference type="Proteomes" id="UP001356427">
    <property type="component" value="Unassembled WGS sequence"/>
</dbReference>